<name>A0A8S5LDT1_9CAUD</name>
<evidence type="ECO:0000313" key="1">
    <source>
        <dbReference type="EMBL" id="DAD68120.1"/>
    </source>
</evidence>
<reference evidence="1" key="1">
    <citation type="journal article" date="2021" name="Proc. Natl. Acad. Sci. U.S.A.">
        <title>A Catalog of Tens of Thousands of Viruses from Human Metagenomes Reveals Hidden Associations with Chronic Diseases.</title>
        <authorList>
            <person name="Tisza M.J."/>
            <person name="Buck C.B."/>
        </authorList>
    </citation>
    <scope>NUCLEOTIDE SEQUENCE</scope>
    <source>
        <strain evidence="1">Ctj495</strain>
    </source>
</reference>
<organism evidence="1">
    <name type="scientific">Siphoviridae sp. ctj495</name>
    <dbReference type="NCBI Taxonomy" id="2823592"/>
    <lineage>
        <taxon>Viruses</taxon>
        <taxon>Duplodnaviria</taxon>
        <taxon>Heunggongvirae</taxon>
        <taxon>Uroviricota</taxon>
        <taxon>Caudoviricetes</taxon>
    </lineage>
</organism>
<protein>
    <submittedName>
        <fullName evidence="1">Uncharacterized protein</fullName>
    </submittedName>
</protein>
<sequence length="146" mass="17679">MFSHIIRVRGIFDDEPTTKKLYFHMSRREMFDFIKRYDNVTNFEKWLQAAIDNEDLYTMMKFFDDLIGTSYGERQGERFVKSEQIKESFLNSPEYEELFDQLMDNPSLVREFYNGILPEKIMKQVQQDPKYKELDSKLKETELNNL</sequence>
<proteinExistence type="predicted"/>
<accession>A0A8S5LDT1</accession>
<dbReference type="EMBL" id="BK014692">
    <property type="protein sequence ID" value="DAD68120.1"/>
    <property type="molecule type" value="Genomic_DNA"/>
</dbReference>
<dbReference type="InterPro" id="IPR057005">
    <property type="entry name" value="Phage_TAC_17"/>
</dbReference>
<dbReference type="Pfam" id="PF23803">
    <property type="entry name" value="Phage_TAC_17"/>
    <property type="match status" value="1"/>
</dbReference>